<dbReference type="AlphaFoldDB" id="B9L0M3"/>
<gene>
    <name evidence="2" type="ordered locus">trd_1094</name>
</gene>
<name>B9L0M3_THERP</name>
<keyword evidence="3" id="KW-1185">Reference proteome</keyword>
<evidence type="ECO:0000313" key="3">
    <source>
        <dbReference type="Proteomes" id="UP000000447"/>
    </source>
</evidence>
<reference evidence="2 3" key="1">
    <citation type="journal article" date="2009" name="PLoS ONE">
        <title>Complete genome sequence of the aerobic CO-oxidizing thermophile Thermomicrobium roseum.</title>
        <authorList>
            <person name="Wu D."/>
            <person name="Raymond J."/>
            <person name="Wu M."/>
            <person name="Chatterji S."/>
            <person name="Ren Q."/>
            <person name="Graham J.E."/>
            <person name="Bryant D.A."/>
            <person name="Robb F."/>
            <person name="Colman A."/>
            <person name="Tallon L.J."/>
            <person name="Badger J.H."/>
            <person name="Madupu R."/>
            <person name="Ward N.L."/>
            <person name="Eisen J.A."/>
        </authorList>
    </citation>
    <scope>NUCLEOTIDE SEQUENCE [LARGE SCALE GENOMIC DNA]</scope>
    <source>
        <strain evidence="3">ATCC 27502 / DSM 5159 / P-2</strain>
    </source>
</reference>
<dbReference type="Proteomes" id="UP000000447">
    <property type="component" value="Chromosome"/>
</dbReference>
<dbReference type="InterPro" id="IPR029063">
    <property type="entry name" value="SAM-dependent_MTases_sf"/>
</dbReference>
<dbReference type="InterPro" id="IPR019410">
    <property type="entry name" value="Methyltransf_16"/>
</dbReference>
<dbReference type="Gene3D" id="3.40.50.150">
    <property type="entry name" value="Vaccinia Virus protein VP39"/>
    <property type="match status" value="1"/>
</dbReference>
<dbReference type="SUPFAM" id="SSF53335">
    <property type="entry name" value="S-adenosyl-L-methionine-dependent methyltransferases"/>
    <property type="match status" value="1"/>
</dbReference>
<dbReference type="HOGENOM" id="CLU_082963_2_0_0"/>
<dbReference type="KEGG" id="tro:trd_1094"/>
<dbReference type="STRING" id="309801.trd_1094"/>
<feature type="domain" description="Methyltransferase type 12" evidence="1">
    <location>
        <begin position="100"/>
        <end position="200"/>
    </location>
</feature>
<dbReference type="InterPro" id="IPR013217">
    <property type="entry name" value="Methyltransf_12"/>
</dbReference>
<dbReference type="PANTHER" id="PTHR14614">
    <property type="entry name" value="HEPATOCELLULAR CARCINOMA-ASSOCIATED ANTIGEN"/>
    <property type="match status" value="1"/>
</dbReference>
<dbReference type="EMBL" id="CP001275">
    <property type="protein sequence ID" value="ACM05365.1"/>
    <property type="molecule type" value="Genomic_DNA"/>
</dbReference>
<evidence type="ECO:0000313" key="2">
    <source>
        <dbReference type="EMBL" id="ACM05365.1"/>
    </source>
</evidence>
<proteinExistence type="predicted"/>
<dbReference type="Pfam" id="PF08242">
    <property type="entry name" value="Methyltransf_12"/>
    <property type="match status" value="1"/>
</dbReference>
<dbReference type="CDD" id="cd02440">
    <property type="entry name" value="AdoMet_MTases"/>
    <property type="match status" value="1"/>
</dbReference>
<accession>B9L0M3</accession>
<organism evidence="2 3">
    <name type="scientific">Thermomicrobium roseum (strain ATCC 27502 / DSM 5159 / P-2)</name>
    <dbReference type="NCBI Taxonomy" id="309801"/>
    <lineage>
        <taxon>Bacteria</taxon>
        <taxon>Pseudomonadati</taxon>
        <taxon>Thermomicrobiota</taxon>
        <taxon>Thermomicrobia</taxon>
        <taxon>Thermomicrobiales</taxon>
        <taxon>Thermomicrobiaceae</taxon>
        <taxon>Thermomicrobium</taxon>
    </lineage>
</organism>
<sequence>MTVDTMADERHWTDIAADALDVPGWDVARYGPVRERLVILPRSQRSCTLVQPADLDRLLDLAQDDPEEHLPYWAELWPSGIALADALLLDPHPVHGQRVLELGCGLGLTAIAALWAGARLVAIDYSAEALALTRWNCSRNTGRVPELLRMNWRCPSEQLATVIGSSSVPVILAADVLYEDRDVEPLLRLVEHLLAPGGLLWLAEPGRRTATTFIERLGQKGWFDEVETWSGPWPDAGDTAVVVAVHRLRRPGR</sequence>
<evidence type="ECO:0000259" key="1">
    <source>
        <dbReference type="Pfam" id="PF08242"/>
    </source>
</evidence>
<dbReference type="eggNOG" id="COG3897">
    <property type="taxonomic scope" value="Bacteria"/>
</dbReference>
<protein>
    <recommendedName>
        <fullName evidence="1">Methyltransferase type 12 domain-containing protein</fullName>
    </recommendedName>
</protein>